<dbReference type="InterPro" id="IPR047481">
    <property type="entry name" value="Tudor_KDM4A_rpt2"/>
</dbReference>
<organism evidence="20 21">
    <name type="scientific">Zosterops lateralis melanops</name>
    <dbReference type="NCBI Taxonomy" id="1220523"/>
    <lineage>
        <taxon>Eukaryota</taxon>
        <taxon>Metazoa</taxon>
        <taxon>Chordata</taxon>
        <taxon>Craniata</taxon>
        <taxon>Vertebrata</taxon>
        <taxon>Euteleostomi</taxon>
        <taxon>Archelosauria</taxon>
        <taxon>Archosauria</taxon>
        <taxon>Dinosauria</taxon>
        <taxon>Saurischia</taxon>
        <taxon>Theropoda</taxon>
        <taxon>Coelurosauria</taxon>
        <taxon>Aves</taxon>
        <taxon>Neognathae</taxon>
        <taxon>Neoaves</taxon>
        <taxon>Telluraves</taxon>
        <taxon>Australaves</taxon>
        <taxon>Passeriformes</taxon>
        <taxon>Sylvioidea</taxon>
        <taxon>Zosteropidae</taxon>
        <taxon>Zosterops</taxon>
    </lineage>
</organism>
<dbReference type="EC" id="1.14.11.66" evidence="4"/>
<dbReference type="GO" id="GO:0000785">
    <property type="term" value="C:chromatin"/>
    <property type="evidence" value="ECO:0007669"/>
    <property type="project" value="TreeGrafter"/>
</dbReference>
<protein>
    <recommendedName>
        <fullName evidence="4">[histone H3]-trimethyl-L-lysine(9) demethylase</fullName>
        <ecNumber evidence="4">1.14.11.66</ecNumber>
    </recommendedName>
</protein>
<dbReference type="InterPro" id="IPR013083">
    <property type="entry name" value="Znf_RING/FYVE/PHD"/>
</dbReference>
<dbReference type="CDD" id="cd20463">
    <property type="entry name" value="Tudor_JMJD2A_rpt1"/>
    <property type="match status" value="1"/>
</dbReference>
<dbReference type="SMART" id="SM00249">
    <property type="entry name" value="PHD"/>
    <property type="match status" value="1"/>
</dbReference>
<dbReference type="AlphaFoldDB" id="A0A8D2PDW2"/>
<evidence type="ECO:0000256" key="12">
    <source>
        <dbReference type="ARBA" id="ARBA00023004"/>
    </source>
</evidence>
<evidence type="ECO:0000256" key="6">
    <source>
        <dbReference type="ARBA" id="ARBA00022737"/>
    </source>
</evidence>
<dbReference type="SMART" id="SM00333">
    <property type="entry name" value="TUDOR"/>
    <property type="match status" value="2"/>
</dbReference>
<dbReference type="Gene3D" id="2.30.30.140">
    <property type="match status" value="1"/>
</dbReference>
<evidence type="ECO:0000256" key="7">
    <source>
        <dbReference type="ARBA" id="ARBA00022771"/>
    </source>
</evidence>
<dbReference type="InterPro" id="IPR034732">
    <property type="entry name" value="EPHD"/>
</dbReference>
<dbReference type="SUPFAM" id="SSF63748">
    <property type="entry name" value="Tudor/PWWP/MBT"/>
    <property type="match status" value="2"/>
</dbReference>
<keyword evidence="13" id="KW-0805">Transcription regulation</keyword>
<evidence type="ECO:0000256" key="5">
    <source>
        <dbReference type="ARBA" id="ARBA00022723"/>
    </source>
</evidence>
<dbReference type="GO" id="GO:0010468">
    <property type="term" value="P:regulation of gene expression"/>
    <property type="evidence" value="ECO:0007669"/>
    <property type="project" value="TreeGrafter"/>
</dbReference>
<keyword evidence="7" id="KW-0863">Zinc-finger</keyword>
<dbReference type="SMART" id="SM00558">
    <property type="entry name" value="JmjC"/>
    <property type="match status" value="1"/>
</dbReference>
<feature type="compositionally biased region" description="Basic residues" evidence="17">
    <location>
        <begin position="350"/>
        <end position="362"/>
    </location>
</feature>
<evidence type="ECO:0000313" key="21">
    <source>
        <dbReference type="Proteomes" id="UP000694401"/>
    </source>
</evidence>
<dbReference type="PROSITE" id="PS51805">
    <property type="entry name" value="EPHD"/>
    <property type="match status" value="1"/>
</dbReference>
<accession>A0A8D2PDW2</accession>
<evidence type="ECO:0000256" key="15">
    <source>
        <dbReference type="ARBA" id="ARBA00023242"/>
    </source>
</evidence>
<feature type="domain" description="JmjC" evidence="18">
    <location>
        <begin position="81"/>
        <end position="247"/>
    </location>
</feature>
<dbReference type="PROSITE" id="PS51184">
    <property type="entry name" value="JMJC"/>
    <property type="match status" value="1"/>
</dbReference>
<dbReference type="InterPro" id="IPR001965">
    <property type="entry name" value="Znf_PHD"/>
</dbReference>
<dbReference type="InterPro" id="IPR047479">
    <property type="entry name" value="Tudor_KDM4A_rpt1"/>
</dbReference>
<comment type="similarity">
    <text evidence="3">Belongs to the JHDM3 histone demethylase family.</text>
</comment>
<name>A0A8D2PDW2_ZOSLA</name>
<dbReference type="InterPro" id="IPR047482">
    <property type="entry name" value="JMJD2A_ePHD"/>
</dbReference>
<keyword evidence="14" id="KW-0804">Transcription</keyword>
<keyword evidence="11" id="KW-0560">Oxidoreductase</keyword>
<evidence type="ECO:0000256" key="8">
    <source>
        <dbReference type="ARBA" id="ARBA00022833"/>
    </source>
</evidence>
<dbReference type="InterPro" id="IPR040477">
    <property type="entry name" value="KDM4-like_Tudor"/>
</dbReference>
<comment type="catalytic activity">
    <reaction evidence="16">
        <text>N(6),N(6),N(6)-trimethyl-L-lysyl(9)-[histone H3] + 2 2-oxoglutarate + 2 O2 = N(6)-methyl-L-lysyl(9)-[histone H3] + 2 formaldehyde + 2 succinate + 2 CO2</text>
        <dbReference type="Rhea" id="RHEA:60200"/>
        <dbReference type="Rhea" id="RHEA-COMP:15538"/>
        <dbReference type="Rhea" id="RHEA-COMP:15542"/>
        <dbReference type="ChEBI" id="CHEBI:15379"/>
        <dbReference type="ChEBI" id="CHEBI:16526"/>
        <dbReference type="ChEBI" id="CHEBI:16810"/>
        <dbReference type="ChEBI" id="CHEBI:16842"/>
        <dbReference type="ChEBI" id="CHEBI:30031"/>
        <dbReference type="ChEBI" id="CHEBI:61929"/>
        <dbReference type="ChEBI" id="CHEBI:61961"/>
        <dbReference type="EC" id="1.14.11.66"/>
    </reaction>
</comment>
<dbReference type="Pfam" id="PF13832">
    <property type="entry name" value="zf-HC5HC2H_2"/>
    <property type="match status" value="1"/>
</dbReference>
<dbReference type="FunFam" id="2.60.120.650:FF:000048">
    <property type="entry name" value="Lysine-specific demethylase 4A"/>
    <property type="match status" value="1"/>
</dbReference>
<keyword evidence="8" id="KW-0862">Zinc</keyword>
<evidence type="ECO:0000313" key="20">
    <source>
        <dbReference type="Ensembl" id="ENSZLMP00000010784.1"/>
    </source>
</evidence>
<evidence type="ECO:0000256" key="1">
    <source>
        <dbReference type="ARBA" id="ARBA00001954"/>
    </source>
</evidence>
<evidence type="ECO:0000256" key="17">
    <source>
        <dbReference type="SAM" id="MobiDB-lite"/>
    </source>
</evidence>
<evidence type="ECO:0000256" key="4">
    <source>
        <dbReference type="ARBA" id="ARBA00012900"/>
    </source>
</evidence>
<proteinExistence type="inferred from homology"/>
<evidence type="ECO:0000256" key="3">
    <source>
        <dbReference type="ARBA" id="ARBA00009711"/>
    </source>
</evidence>
<dbReference type="SUPFAM" id="SSF51197">
    <property type="entry name" value="Clavaminate synthase-like"/>
    <property type="match status" value="1"/>
</dbReference>
<dbReference type="Gene3D" id="3.30.40.10">
    <property type="entry name" value="Zinc/RING finger domain, C3HC4 (zinc finger)"/>
    <property type="match status" value="1"/>
</dbReference>
<evidence type="ECO:0000256" key="14">
    <source>
        <dbReference type="ARBA" id="ARBA00023163"/>
    </source>
</evidence>
<evidence type="ECO:0000259" key="19">
    <source>
        <dbReference type="PROSITE" id="PS51805"/>
    </source>
</evidence>
<dbReference type="Gene3D" id="2.60.120.650">
    <property type="entry name" value="Cupin"/>
    <property type="match status" value="1"/>
</dbReference>
<dbReference type="Pfam" id="PF18104">
    <property type="entry name" value="Tudor_2"/>
    <property type="match status" value="2"/>
</dbReference>
<dbReference type="CDD" id="cd20466">
    <property type="entry name" value="Tudor_JMJD2A_rpt2"/>
    <property type="match status" value="1"/>
</dbReference>
<dbReference type="GO" id="GO:0140684">
    <property type="term" value="F:histone H3K9me2/H3K9me3 demethylase activity"/>
    <property type="evidence" value="ECO:0007669"/>
    <property type="project" value="UniProtKB-EC"/>
</dbReference>
<comment type="cofactor">
    <cofactor evidence="1">
        <name>Fe(2+)</name>
        <dbReference type="ChEBI" id="CHEBI:29033"/>
    </cofactor>
</comment>
<dbReference type="Proteomes" id="UP000694401">
    <property type="component" value="Unassembled WGS sequence"/>
</dbReference>
<keyword evidence="15" id="KW-0539">Nucleus</keyword>
<evidence type="ECO:0000256" key="11">
    <source>
        <dbReference type="ARBA" id="ARBA00023002"/>
    </source>
</evidence>
<reference evidence="20" key="1">
    <citation type="submission" date="2025-08" db="UniProtKB">
        <authorList>
            <consortium name="Ensembl"/>
        </authorList>
    </citation>
    <scope>IDENTIFICATION</scope>
</reference>
<evidence type="ECO:0000256" key="10">
    <source>
        <dbReference type="ARBA" id="ARBA00022964"/>
    </source>
</evidence>
<evidence type="ECO:0000256" key="13">
    <source>
        <dbReference type="ARBA" id="ARBA00023015"/>
    </source>
</evidence>
<evidence type="ECO:0000256" key="16">
    <source>
        <dbReference type="ARBA" id="ARBA00049349"/>
    </source>
</evidence>
<keyword evidence="21" id="KW-1185">Reference proteome</keyword>
<evidence type="ECO:0000259" key="18">
    <source>
        <dbReference type="PROSITE" id="PS51184"/>
    </source>
</evidence>
<comment type="subcellular location">
    <subcellularLocation>
        <location evidence="2">Nucleus</location>
    </subcellularLocation>
</comment>
<dbReference type="Ensembl" id="ENSZLMT00000011081.1">
    <property type="protein sequence ID" value="ENSZLMP00000010784.1"/>
    <property type="gene ID" value="ENSZLMG00000007472.1"/>
</dbReference>
<evidence type="ECO:0000256" key="2">
    <source>
        <dbReference type="ARBA" id="ARBA00004123"/>
    </source>
</evidence>
<dbReference type="GO" id="GO:0008270">
    <property type="term" value="F:zinc ion binding"/>
    <property type="evidence" value="ECO:0007669"/>
    <property type="project" value="UniProtKB-KW"/>
</dbReference>
<keyword evidence="12" id="KW-0408">Iron</keyword>
<keyword evidence="6" id="KW-0677">Repeat</keyword>
<dbReference type="Gene3D" id="3.10.330.70">
    <property type="match status" value="1"/>
</dbReference>
<dbReference type="Pfam" id="PF02373">
    <property type="entry name" value="JmjC"/>
    <property type="match status" value="1"/>
</dbReference>
<sequence length="794" mass="90811">IDELVIPAPIQQVVTGQSGLFTQYNIQKKAMTVREFRRIANSDKYCTPRYTDFEDLERKYWKNLTFNAPIYGADVNGTLYDKHVDAWNIGRLNTILDIVENESGITIEGVNTPYLYFGMWKTSFAWHTEDMDLYSINYLHFGEPKSWYSIPPEHGKRLERLAKGFFPGSAQSCEAFLRHKMTLISPSILKKYGIPFDKVTQEAGEFMITFPYSYHAGFNHGFNCAESTNFATLRWIEYGKQSVLCSCRKDMVKISMDVFVRKYQPDRYKLWKAGKDVTVIDHALPTPEAAEFLKGDLMQKVKNGKHCAEEMETEETCKEDVDGDETKRYSELLLLVQVGKEYTSSMKDSKKSKGRRQPLSKLPRHHPLLVKDCIKASEQLTPEEEAEETEAWAKPLSQLWQNRPPNFEAEKEYNRTMAQQPPHCAVCMLFQAYQAECEGSSQNSGVTPAAADGKIRTKPLIPEMCFTATGCSTDLNPSTPYLEEDGTSVLITCKNCHVCVHLMLFSLLQDCCLCSLRGGALQRANDDKWVHVMCAVAVLEAKFVNIAERSPIDVGKIPLQRFRLKCIFCKKRRKRIAGCCVQCSHGRCPTSFHVSCAQAAGVMMQPDDWPFVVFITCFRHKTPSQAEDLSPGQIVISKHKNGRFYQCEVVSLAKETFYEVNFDDGSFSDNLYPEDIVSRDCLQLGPPAEGEVVQVRWTDGQVYGAKFVASHAIQMYQVEFEDGSQLMVKRDDVYTLEEELPKRVKSRLSIASDMRFTEIFEEKEVSQERKRQRVINSRYREDYIEPALYRAIME</sequence>
<evidence type="ECO:0000256" key="9">
    <source>
        <dbReference type="ARBA" id="ARBA00022853"/>
    </source>
</evidence>
<dbReference type="InterPro" id="IPR003347">
    <property type="entry name" value="JmjC_dom"/>
</dbReference>
<keyword evidence="10" id="KW-0223">Dioxygenase</keyword>
<feature type="region of interest" description="Disordered" evidence="17">
    <location>
        <begin position="343"/>
        <end position="362"/>
    </location>
</feature>
<reference evidence="20" key="2">
    <citation type="submission" date="2025-09" db="UniProtKB">
        <authorList>
            <consortium name="Ensembl"/>
        </authorList>
    </citation>
    <scope>IDENTIFICATION</scope>
</reference>
<dbReference type="FunFam" id="3.30.40.10:FF:000029">
    <property type="entry name" value="lysine-specific demethylase 4C isoform X1"/>
    <property type="match status" value="1"/>
</dbReference>
<dbReference type="PANTHER" id="PTHR10694">
    <property type="entry name" value="LYSINE-SPECIFIC DEMETHYLASE"/>
    <property type="match status" value="1"/>
</dbReference>
<keyword evidence="5" id="KW-0479">Metal-binding</keyword>
<dbReference type="FunFam" id="3.10.330.70:FF:000001">
    <property type="entry name" value="Putative lysine-specific demethylase 4a"/>
    <property type="match status" value="1"/>
</dbReference>
<dbReference type="InterPro" id="IPR002999">
    <property type="entry name" value="Tudor"/>
</dbReference>
<dbReference type="GO" id="GO:0051864">
    <property type="term" value="F:histone H3K36 demethylase activity"/>
    <property type="evidence" value="ECO:0007669"/>
    <property type="project" value="TreeGrafter"/>
</dbReference>
<dbReference type="GO" id="GO:0005634">
    <property type="term" value="C:nucleus"/>
    <property type="evidence" value="ECO:0007669"/>
    <property type="project" value="UniProtKB-SubCell"/>
</dbReference>
<keyword evidence="9" id="KW-0156">Chromatin regulator</keyword>
<dbReference type="CDD" id="cd15713">
    <property type="entry name" value="ePHD_JMJD2A"/>
    <property type="match status" value="1"/>
</dbReference>
<feature type="domain" description="PHD-type" evidence="19">
    <location>
        <begin position="508"/>
        <end position="621"/>
    </location>
</feature>
<dbReference type="PANTHER" id="PTHR10694:SF119">
    <property type="entry name" value="LYSINE-SPECIFIC DEMETHYLASE 4A"/>
    <property type="match status" value="1"/>
</dbReference>